<feature type="compositionally biased region" description="Polar residues" evidence="1">
    <location>
        <begin position="365"/>
        <end position="383"/>
    </location>
</feature>
<feature type="domain" description="Endonuclease/exonuclease/phosphatase" evidence="4">
    <location>
        <begin position="431"/>
        <end position="600"/>
    </location>
</feature>
<keyword evidence="5" id="KW-0378">Hydrolase</keyword>
<dbReference type="GO" id="GO:0006465">
    <property type="term" value="P:signal peptide processing"/>
    <property type="evidence" value="ECO:0007669"/>
    <property type="project" value="TreeGrafter"/>
</dbReference>
<dbReference type="Pfam" id="PF03372">
    <property type="entry name" value="Exo_endo_phos"/>
    <property type="match status" value="1"/>
</dbReference>
<dbReference type="InterPro" id="IPR013083">
    <property type="entry name" value="Znf_RING/FYVE/PHD"/>
</dbReference>
<dbReference type="InterPro" id="IPR011011">
    <property type="entry name" value="Znf_FYVE_PHD"/>
</dbReference>
<dbReference type="GO" id="GO:0098554">
    <property type="term" value="C:cytoplasmic side of endoplasmic reticulum membrane"/>
    <property type="evidence" value="ECO:0007669"/>
    <property type="project" value="TreeGrafter"/>
</dbReference>
<keyword evidence="2" id="KW-1133">Transmembrane helix</keyword>
<comment type="caution">
    <text evidence="5">The sequence shown here is derived from an EMBL/GenBank/DDBJ whole genome shotgun (WGS) entry which is preliminary data.</text>
</comment>
<feature type="domain" description="Reverse transcriptase" evidence="3">
    <location>
        <begin position="697"/>
        <end position="781"/>
    </location>
</feature>
<feature type="compositionally biased region" description="Polar residues" evidence="1">
    <location>
        <begin position="399"/>
        <end position="411"/>
    </location>
</feature>
<dbReference type="AlphaFoldDB" id="A0A8S3PXK6"/>
<dbReference type="InterPro" id="IPR005135">
    <property type="entry name" value="Endo/exonuclease/phosphatase"/>
</dbReference>
<organism evidence="5 6">
    <name type="scientific">Mytilus edulis</name>
    <name type="common">Blue mussel</name>
    <dbReference type="NCBI Taxonomy" id="6550"/>
    <lineage>
        <taxon>Eukaryota</taxon>
        <taxon>Metazoa</taxon>
        <taxon>Spiralia</taxon>
        <taxon>Lophotrochozoa</taxon>
        <taxon>Mollusca</taxon>
        <taxon>Bivalvia</taxon>
        <taxon>Autobranchia</taxon>
        <taxon>Pteriomorphia</taxon>
        <taxon>Mytilida</taxon>
        <taxon>Mytiloidea</taxon>
        <taxon>Mytilidae</taxon>
        <taxon>Mytilinae</taxon>
        <taxon>Mytilus</taxon>
    </lineage>
</organism>
<evidence type="ECO:0000259" key="3">
    <source>
        <dbReference type="Pfam" id="PF00078"/>
    </source>
</evidence>
<dbReference type="GO" id="GO:0033619">
    <property type="term" value="P:membrane protein proteolysis"/>
    <property type="evidence" value="ECO:0007669"/>
    <property type="project" value="TreeGrafter"/>
</dbReference>
<dbReference type="EMBL" id="CAJPWZ010000166">
    <property type="protein sequence ID" value="CAG2187365.1"/>
    <property type="molecule type" value="Genomic_DNA"/>
</dbReference>
<evidence type="ECO:0000313" key="5">
    <source>
        <dbReference type="EMBL" id="CAG2187365.1"/>
    </source>
</evidence>
<dbReference type="GO" id="GO:0098553">
    <property type="term" value="C:lumenal side of endoplasmic reticulum membrane"/>
    <property type="evidence" value="ECO:0007669"/>
    <property type="project" value="TreeGrafter"/>
</dbReference>
<dbReference type="InterPro" id="IPR036691">
    <property type="entry name" value="Endo/exonu/phosph_ase_sf"/>
</dbReference>
<dbReference type="Gene3D" id="3.30.40.10">
    <property type="entry name" value="Zinc/RING finger domain, C3HC4 (zinc finger)"/>
    <property type="match status" value="1"/>
</dbReference>
<feature type="compositionally biased region" description="Low complexity" evidence="1">
    <location>
        <begin position="384"/>
        <end position="398"/>
    </location>
</feature>
<gene>
    <name evidence="5" type="ORF">MEDL_2844</name>
</gene>
<dbReference type="OrthoDB" id="29661at2759"/>
<name>A0A8S3PXK6_MYTED</name>
<dbReference type="InterPro" id="IPR007369">
    <property type="entry name" value="Peptidase_A22B_SPP"/>
</dbReference>
<protein>
    <submittedName>
        <fullName evidence="5">SPPL3</fullName>
        <ecNumber evidence="5">3.4.23.-</ecNumber>
    </submittedName>
</protein>
<dbReference type="EC" id="3.4.23.-" evidence="5"/>
<dbReference type="SUPFAM" id="SSF57903">
    <property type="entry name" value="FYVE/PHD zinc finger"/>
    <property type="match status" value="1"/>
</dbReference>
<evidence type="ECO:0000256" key="1">
    <source>
        <dbReference type="SAM" id="MobiDB-lite"/>
    </source>
</evidence>
<dbReference type="InterPro" id="IPR000477">
    <property type="entry name" value="RT_dom"/>
</dbReference>
<keyword evidence="2" id="KW-0812">Transmembrane</keyword>
<sequence length="846" mass="95644">MEKENVEREREKDKDSFIGNTSAENESNMQTIDTCQAAFLPIGASVSLLIMFFFFDSLQMVFAICTAGDAPKLSLPGKLVFPSMQNSSHFSMLGLGDIVMPGLLLCFVLRYDAYKKSQMISVETGVPHPLLMYSGLHTSIVHLWDIFRFINSDHEVFKAAQPALYTCSIIDKSYYFRVLLNGNLNHIIDFVSSQLSDILLILDRYKDFINLNAKIREYCKCFLDKSKCQDKNIEPKKDCDPAPSACYFDLPITNDINCSDNEKDENSICPTCLLLCETDSKDVECDSCSFWVHYECENITQTRPEETCTDERKSNTEKPKTANESKCTYSNQETSCNTTNVSTSAYYPTASKLNISSEPLPKPAHSTQYTTKNFPKDNTNPTCASTSISIPTKPTSASNDANVQSNQSNSTKLTCESHDLKGHNKKPITILSFNIEGFTSNKLYLENLSKRADIIFMQEHWVHSWEKNKIEDFMDNLNFISHIKCYDDEIIMDPLERKRGHAGVAICYKKDIANCVEKLNDGGNRVIAIRINSAKPVISICVYLPTRGNKITRDDYIAVLDELVEIILKYRQSSDILIGGDVNASLHRSSINRRHEANKRQNKMSEIMTLSETNDKQFYTLVKHQRRQGSPSTSVLKYNDNVADCDEDILETWADYFEDLAISVNNPCFDNDYKTRVENDNCLLHEMYSTNRDPLPMVVRQGGVWSPAAYTIFINSLLKIYETEQIGARIGSVYCGVPTVADDVTLVSNDPFELQSMLDIQMFHANKQRYIISSQKSCVLQRKSNETHSWNINGQTLKTPDTATHLEIKRDNGSNTGTKEVVPDRVQTARKTVYALMGAGLHGLMV</sequence>
<dbReference type="Pfam" id="PF00078">
    <property type="entry name" value="RVT_1"/>
    <property type="match status" value="1"/>
</dbReference>
<dbReference type="Proteomes" id="UP000683360">
    <property type="component" value="Unassembled WGS sequence"/>
</dbReference>
<proteinExistence type="predicted"/>
<dbReference type="Pfam" id="PF04258">
    <property type="entry name" value="Peptidase_A22B"/>
    <property type="match status" value="1"/>
</dbReference>
<feature type="transmembrane region" description="Helical" evidence="2">
    <location>
        <begin position="37"/>
        <end position="55"/>
    </location>
</feature>
<dbReference type="GO" id="GO:0042500">
    <property type="term" value="F:aspartic endopeptidase activity, intramembrane cleaving"/>
    <property type="evidence" value="ECO:0007669"/>
    <property type="project" value="InterPro"/>
</dbReference>
<keyword evidence="6" id="KW-1185">Reference proteome</keyword>
<dbReference type="PANTHER" id="PTHR12174">
    <property type="entry name" value="SIGNAL PEPTIDE PEPTIDASE"/>
    <property type="match status" value="1"/>
</dbReference>
<evidence type="ECO:0000259" key="4">
    <source>
        <dbReference type="Pfam" id="PF03372"/>
    </source>
</evidence>
<dbReference type="GO" id="GO:0030660">
    <property type="term" value="C:Golgi-associated vesicle membrane"/>
    <property type="evidence" value="ECO:0007669"/>
    <property type="project" value="TreeGrafter"/>
</dbReference>
<feature type="region of interest" description="Disordered" evidence="1">
    <location>
        <begin position="357"/>
        <end position="411"/>
    </location>
</feature>
<feature type="region of interest" description="Disordered" evidence="1">
    <location>
        <begin position="1"/>
        <end position="23"/>
    </location>
</feature>
<dbReference type="SUPFAM" id="SSF56219">
    <property type="entry name" value="DNase I-like"/>
    <property type="match status" value="1"/>
</dbReference>
<dbReference type="Gene3D" id="3.60.10.10">
    <property type="entry name" value="Endonuclease/exonuclease/phosphatase"/>
    <property type="match status" value="1"/>
</dbReference>
<reference evidence="5" key="1">
    <citation type="submission" date="2021-03" db="EMBL/GenBank/DDBJ databases">
        <authorList>
            <person name="Bekaert M."/>
        </authorList>
    </citation>
    <scope>NUCLEOTIDE SEQUENCE</scope>
</reference>
<keyword evidence="2" id="KW-0472">Membrane</keyword>
<evidence type="ECO:0000313" key="6">
    <source>
        <dbReference type="Proteomes" id="UP000683360"/>
    </source>
</evidence>
<dbReference type="PANTHER" id="PTHR12174:SF22">
    <property type="entry name" value="SIGNAL PEPTIDE PEPTIDASE-LIKE 3"/>
    <property type="match status" value="1"/>
</dbReference>
<accession>A0A8S3PXK6</accession>
<feature type="compositionally biased region" description="Basic and acidic residues" evidence="1">
    <location>
        <begin position="1"/>
        <end position="16"/>
    </location>
</feature>
<evidence type="ECO:0000256" key="2">
    <source>
        <dbReference type="SAM" id="Phobius"/>
    </source>
</evidence>